<dbReference type="SUPFAM" id="SSF56784">
    <property type="entry name" value="HAD-like"/>
    <property type="match status" value="1"/>
</dbReference>
<accession>A0A1F6M9J0</accession>
<dbReference type="InterPro" id="IPR036412">
    <property type="entry name" value="HAD-like_sf"/>
</dbReference>
<dbReference type="EMBL" id="MFQA01000049">
    <property type="protein sequence ID" value="OGH68297.1"/>
    <property type="molecule type" value="Genomic_DNA"/>
</dbReference>
<evidence type="ECO:0000313" key="1">
    <source>
        <dbReference type="EMBL" id="OGH68297.1"/>
    </source>
</evidence>
<organism evidence="1 2">
    <name type="scientific">Candidatus Magasanikbacteria bacterium RIFCSPHIGHO2_02_FULL_45_10</name>
    <dbReference type="NCBI Taxonomy" id="1798679"/>
    <lineage>
        <taxon>Bacteria</taxon>
        <taxon>Candidatus Magasanikiibacteriota</taxon>
    </lineage>
</organism>
<protein>
    <recommendedName>
        <fullName evidence="3">Haloacid dehalogenase</fullName>
    </recommendedName>
</protein>
<reference evidence="1 2" key="1">
    <citation type="journal article" date="2016" name="Nat. Commun.">
        <title>Thousands of microbial genomes shed light on interconnected biogeochemical processes in an aquifer system.</title>
        <authorList>
            <person name="Anantharaman K."/>
            <person name="Brown C.T."/>
            <person name="Hug L.A."/>
            <person name="Sharon I."/>
            <person name="Castelle C.J."/>
            <person name="Probst A.J."/>
            <person name="Thomas B.C."/>
            <person name="Singh A."/>
            <person name="Wilkins M.J."/>
            <person name="Karaoz U."/>
            <person name="Brodie E.L."/>
            <person name="Williams K.H."/>
            <person name="Hubbard S.S."/>
            <person name="Banfield J.F."/>
        </authorList>
    </citation>
    <scope>NUCLEOTIDE SEQUENCE [LARGE SCALE GENOMIC DNA]</scope>
</reference>
<dbReference type="AlphaFoldDB" id="A0A1F6M9J0"/>
<gene>
    <name evidence="1" type="ORF">A3D53_00845</name>
</gene>
<comment type="caution">
    <text evidence="1">The sequence shown here is derived from an EMBL/GenBank/DDBJ whole genome shotgun (WGS) entry which is preliminary data.</text>
</comment>
<evidence type="ECO:0000313" key="2">
    <source>
        <dbReference type="Proteomes" id="UP000176413"/>
    </source>
</evidence>
<evidence type="ECO:0008006" key="3">
    <source>
        <dbReference type="Google" id="ProtNLM"/>
    </source>
</evidence>
<name>A0A1F6M9J0_9BACT</name>
<proteinExistence type="predicted"/>
<dbReference type="Gene3D" id="3.40.50.1000">
    <property type="entry name" value="HAD superfamily/HAD-like"/>
    <property type="match status" value="1"/>
</dbReference>
<sequence length="245" mass="28580">MEHLVTTIAPITDKKIMTVIFDFDNTLYDTEKRKSFFWEIASVHGYSLLEAYEMYNEARHSCEKITISLEKYLEVLQSHLKRDQKEYNEAAVNDIRIAMEKGDNLLPGARQFVEWCQHQKLACYLLSLGVKEWQEIKFRQADLGMFFTSDRVVYTEDARQGKKGSLQNLFGSMFTGEGATIINDKPDETRDLLTVFPKLQALVRREKRDKRYQKKDFDGLVNDFPGRVVWAESLFIIQSLLAQQI</sequence>
<dbReference type="Gene3D" id="1.10.150.520">
    <property type="match status" value="1"/>
</dbReference>
<dbReference type="Proteomes" id="UP000176413">
    <property type="component" value="Unassembled WGS sequence"/>
</dbReference>
<dbReference type="Pfam" id="PF00702">
    <property type="entry name" value="Hydrolase"/>
    <property type="match status" value="1"/>
</dbReference>
<dbReference type="InterPro" id="IPR023214">
    <property type="entry name" value="HAD_sf"/>
</dbReference>